<dbReference type="Pfam" id="PF14340">
    <property type="entry name" value="DUF4395"/>
    <property type="match status" value="1"/>
</dbReference>
<dbReference type="EMBL" id="CACVAZ010000132">
    <property type="protein sequence ID" value="CAA6820275.1"/>
    <property type="molecule type" value="Genomic_DNA"/>
</dbReference>
<name>A0A6S6TM15_9BACT</name>
<reference evidence="3" key="1">
    <citation type="submission" date="2020-01" db="EMBL/GenBank/DDBJ databases">
        <authorList>
            <person name="Meier V. D."/>
            <person name="Meier V D."/>
        </authorList>
    </citation>
    <scope>NUCLEOTIDE SEQUENCE</scope>
    <source>
        <strain evidence="3">HLG_WM_MAG_02</strain>
    </source>
</reference>
<evidence type="ECO:0000313" key="3">
    <source>
        <dbReference type="EMBL" id="CAA6820275.1"/>
    </source>
</evidence>
<evidence type="ECO:0000259" key="2">
    <source>
        <dbReference type="Pfam" id="PF14340"/>
    </source>
</evidence>
<keyword evidence="1" id="KW-0472">Membrane</keyword>
<sequence length="145" mass="16693">MTQTCPISFNRVDTNFIRIIAAQVISIALILIYTQELIFALILLFDFSVRVLNLKQLSIFAYIAQFIIKNFKLEVQLCDEAPKRFALYVGIAIIATFTLLYFFNLNILASIFVSILLICAFLEATFDYCVGCKVYHLLQYIRPRS</sequence>
<evidence type="ECO:0000256" key="1">
    <source>
        <dbReference type="SAM" id="Phobius"/>
    </source>
</evidence>
<gene>
    <name evidence="3" type="ORF">HELGO_WM19231</name>
</gene>
<organism evidence="3">
    <name type="scientific">uncultured Sulfurovum sp</name>
    <dbReference type="NCBI Taxonomy" id="269237"/>
    <lineage>
        <taxon>Bacteria</taxon>
        <taxon>Pseudomonadati</taxon>
        <taxon>Campylobacterota</taxon>
        <taxon>Epsilonproteobacteria</taxon>
        <taxon>Campylobacterales</taxon>
        <taxon>Sulfurovaceae</taxon>
        <taxon>Sulfurovum</taxon>
        <taxon>environmental samples</taxon>
    </lineage>
</organism>
<feature type="transmembrane region" description="Helical" evidence="1">
    <location>
        <begin position="85"/>
        <end position="103"/>
    </location>
</feature>
<accession>A0A6S6TM15</accession>
<keyword evidence="1" id="KW-1133">Transmembrane helix</keyword>
<feature type="domain" description="DUF4395" evidence="2">
    <location>
        <begin position="12"/>
        <end position="139"/>
    </location>
</feature>
<keyword evidence="1" id="KW-0812">Transmembrane</keyword>
<feature type="transmembrane region" description="Helical" evidence="1">
    <location>
        <begin position="20"/>
        <end position="45"/>
    </location>
</feature>
<dbReference type="AlphaFoldDB" id="A0A6S6TM15"/>
<protein>
    <recommendedName>
        <fullName evidence="2">DUF4395 domain-containing protein</fullName>
    </recommendedName>
</protein>
<feature type="transmembrane region" description="Helical" evidence="1">
    <location>
        <begin position="109"/>
        <end position="130"/>
    </location>
</feature>
<proteinExistence type="predicted"/>
<dbReference type="InterPro" id="IPR025508">
    <property type="entry name" value="DUF4395"/>
</dbReference>